<evidence type="ECO:0000313" key="3">
    <source>
        <dbReference type="EMBL" id="ALE19158.1"/>
    </source>
</evidence>
<dbReference type="Pfam" id="PF00561">
    <property type="entry name" value="Abhydrolase_1"/>
    <property type="match status" value="1"/>
</dbReference>
<dbReference type="AlphaFoldDB" id="A0A0M4MCE8"/>
<dbReference type="InterPro" id="IPR000073">
    <property type="entry name" value="AB_hydrolase_1"/>
</dbReference>
<name>A0A0M4MCE8_9ACTN</name>
<gene>
    <name evidence="3" type="ORF">AL705_05610</name>
</gene>
<sequence length="348" mass="36318">MFQTTKTLAALIASAAIVASSTTLAAAAPNYQKLPELPSSTVRATTQGHSQPATSIADAILKDGTDPVAPKGVNDWSCKPNPKKPNPVILIHGMSMTANTAWAGFGPVLKDQGYCVYAVNMAKDRDGAMSKVVRAIGDLDFGGLADIKASATFTAAFINEVMKTTGAKKVDIIGYSEGGTVANLIAHTYGPSFIDNIITLGGINVGINPLGVQDVGAVYAENAEPALVGNILEFGTIAAAQMMTGSPIINAITKPDTIAGITYTNLSTKYDEFSNISTHNPNFQKAVPGATVTNITIQDGCSKDFSDHLTLPYNKRAWAMVLNTLAGKKAVDVSCLVAIPALRSIDAK</sequence>
<evidence type="ECO:0000256" key="1">
    <source>
        <dbReference type="SAM" id="SignalP"/>
    </source>
</evidence>
<dbReference type="InterPro" id="IPR029058">
    <property type="entry name" value="AB_hydrolase_fold"/>
</dbReference>
<organism evidence="3 4">
    <name type="scientific">Lawsonella clevelandensis</name>
    <dbReference type="NCBI Taxonomy" id="1528099"/>
    <lineage>
        <taxon>Bacteria</taxon>
        <taxon>Bacillati</taxon>
        <taxon>Actinomycetota</taxon>
        <taxon>Actinomycetes</taxon>
        <taxon>Mycobacteriales</taxon>
        <taxon>Lawsonellaceae</taxon>
        <taxon>Lawsonella</taxon>
    </lineage>
</organism>
<dbReference type="Proteomes" id="UP000068137">
    <property type="component" value="Chromosome"/>
</dbReference>
<dbReference type="STRING" id="1528099.AL705_05610"/>
<evidence type="ECO:0000259" key="2">
    <source>
        <dbReference type="Pfam" id="PF00561"/>
    </source>
</evidence>
<keyword evidence="1" id="KW-0732">Signal</keyword>
<feature type="domain" description="AB hydrolase-1" evidence="2">
    <location>
        <begin position="86"/>
        <end position="202"/>
    </location>
</feature>
<protein>
    <recommendedName>
        <fullName evidence="2">AB hydrolase-1 domain-containing protein</fullName>
    </recommendedName>
</protein>
<dbReference type="SUPFAM" id="SSF53474">
    <property type="entry name" value="alpha/beta-Hydrolases"/>
    <property type="match status" value="1"/>
</dbReference>
<reference evidence="3 4" key="1">
    <citation type="journal article" date="2015" name="Genome Announc.">
        <title>Complete Genome Sequences for Two Strains of a Novel Fastidious, Partially Acid-Fast, Gram-Positive Corynebacterineae Bacterium, Derived from Human Clinical Samples.</title>
        <authorList>
            <person name="Nicholson A.C."/>
            <person name="Bell M."/>
            <person name="Humrighouse B.W."/>
            <person name="McQuiston J.R."/>
        </authorList>
    </citation>
    <scope>NUCLEOTIDE SEQUENCE [LARGE SCALE GENOMIC DNA]</scope>
    <source>
        <strain evidence="3 4">X1698</strain>
    </source>
</reference>
<dbReference type="Gene3D" id="3.40.50.1820">
    <property type="entry name" value="alpha/beta hydrolase"/>
    <property type="match status" value="1"/>
</dbReference>
<dbReference type="RefSeq" id="WP_053962176.1">
    <property type="nucleotide sequence ID" value="NZ_CP012390.1"/>
</dbReference>
<dbReference type="OrthoDB" id="8871309at2"/>
<accession>A0A0M4MCE8</accession>
<dbReference type="EMBL" id="CP012390">
    <property type="protein sequence ID" value="ALE19158.1"/>
    <property type="molecule type" value="Genomic_DNA"/>
</dbReference>
<feature type="chain" id="PRO_5038749702" description="AB hydrolase-1 domain-containing protein" evidence="1">
    <location>
        <begin position="26"/>
        <end position="348"/>
    </location>
</feature>
<dbReference type="GO" id="GO:0003824">
    <property type="term" value="F:catalytic activity"/>
    <property type="evidence" value="ECO:0007669"/>
    <property type="project" value="UniProtKB-ARBA"/>
</dbReference>
<proteinExistence type="predicted"/>
<evidence type="ECO:0000313" key="4">
    <source>
        <dbReference type="Proteomes" id="UP000068137"/>
    </source>
</evidence>
<dbReference type="KEGG" id="cbq:AL705_05610"/>
<feature type="signal peptide" evidence="1">
    <location>
        <begin position="1"/>
        <end position="25"/>
    </location>
</feature>